<dbReference type="Proteomes" id="UP000785200">
    <property type="component" value="Unassembled WGS sequence"/>
</dbReference>
<dbReference type="SUPFAM" id="SSF54197">
    <property type="entry name" value="HIT-like"/>
    <property type="match status" value="1"/>
</dbReference>
<dbReference type="OrthoDB" id="3512845at2759"/>
<evidence type="ECO:0000259" key="2">
    <source>
        <dbReference type="Pfam" id="PF01230"/>
    </source>
</evidence>
<sequence>MEDEISAPAEPASSSASSSKPRNACILSNFSYSNAPADQLPPVSELMSAKRKAPESPPSKSKRSANNPSFFNGRDGLGQYINNPKKYDPSVVVYFNDSFVAINDLYPKSSVHCLLLPRSANHTDLHPFDAFDDAEFLAAVRVEAQKLKVLVAKELQRKFGPVSKQDEAREAVLNGEVEAEELPEGRDWEKEVNVGVFGVSHA</sequence>
<feature type="compositionally biased region" description="Low complexity" evidence="1">
    <location>
        <begin position="1"/>
        <end position="19"/>
    </location>
</feature>
<dbReference type="InterPro" id="IPR036265">
    <property type="entry name" value="HIT-like_sf"/>
</dbReference>
<dbReference type="EMBL" id="VNKQ01000009">
    <property type="protein sequence ID" value="KAG0649021.1"/>
    <property type="molecule type" value="Genomic_DNA"/>
</dbReference>
<proteinExistence type="predicted"/>
<organism evidence="3 4">
    <name type="scientific">Hyphodiscus hymeniophilus</name>
    <dbReference type="NCBI Taxonomy" id="353542"/>
    <lineage>
        <taxon>Eukaryota</taxon>
        <taxon>Fungi</taxon>
        <taxon>Dikarya</taxon>
        <taxon>Ascomycota</taxon>
        <taxon>Pezizomycotina</taxon>
        <taxon>Leotiomycetes</taxon>
        <taxon>Helotiales</taxon>
        <taxon>Hyphodiscaceae</taxon>
        <taxon>Hyphodiscus</taxon>
    </lineage>
</organism>
<dbReference type="GO" id="GO:0003824">
    <property type="term" value="F:catalytic activity"/>
    <property type="evidence" value="ECO:0007669"/>
    <property type="project" value="InterPro"/>
</dbReference>
<gene>
    <name evidence="3" type="ORF">D0Z07_5027</name>
</gene>
<dbReference type="InterPro" id="IPR011146">
    <property type="entry name" value="HIT-like"/>
</dbReference>
<evidence type="ECO:0000313" key="3">
    <source>
        <dbReference type="EMBL" id="KAG0649021.1"/>
    </source>
</evidence>
<protein>
    <recommendedName>
        <fullName evidence="2">HIT domain-containing protein</fullName>
    </recommendedName>
</protein>
<dbReference type="Pfam" id="PF01230">
    <property type="entry name" value="HIT"/>
    <property type="match status" value="1"/>
</dbReference>
<evidence type="ECO:0000256" key="1">
    <source>
        <dbReference type="SAM" id="MobiDB-lite"/>
    </source>
</evidence>
<dbReference type="Gene3D" id="3.30.428.10">
    <property type="entry name" value="HIT-like"/>
    <property type="match status" value="1"/>
</dbReference>
<feature type="region of interest" description="Disordered" evidence="1">
    <location>
        <begin position="41"/>
        <end position="71"/>
    </location>
</feature>
<feature type="region of interest" description="Disordered" evidence="1">
    <location>
        <begin position="1"/>
        <end position="22"/>
    </location>
</feature>
<evidence type="ECO:0000313" key="4">
    <source>
        <dbReference type="Proteomes" id="UP000785200"/>
    </source>
</evidence>
<comment type="caution">
    <text evidence="3">The sequence shown here is derived from an EMBL/GenBank/DDBJ whole genome shotgun (WGS) entry which is preliminary data.</text>
</comment>
<dbReference type="AlphaFoldDB" id="A0A9P7AXC4"/>
<feature type="domain" description="HIT" evidence="2">
    <location>
        <begin position="88"/>
        <end position="169"/>
    </location>
</feature>
<reference evidence="3" key="1">
    <citation type="submission" date="2019-07" db="EMBL/GenBank/DDBJ databases">
        <title>Hyphodiscus hymeniophilus genome sequencing and assembly.</title>
        <authorList>
            <person name="Kramer G."/>
            <person name="Nodwell J."/>
        </authorList>
    </citation>
    <scope>NUCLEOTIDE SEQUENCE</scope>
    <source>
        <strain evidence="3">ATCC 34498</strain>
    </source>
</reference>
<keyword evidence="4" id="KW-1185">Reference proteome</keyword>
<accession>A0A9P7AXC4</accession>
<name>A0A9P7AXC4_9HELO</name>